<accession>A0ACA9P7L4</accession>
<evidence type="ECO:0000313" key="2">
    <source>
        <dbReference type="Proteomes" id="UP000789860"/>
    </source>
</evidence>
<protein>
    <submittedName>
        <fullName evidence="1">1170_t:CDS:1</fullName>
    </submittedName>
</protein>
<organism evidence="1 2">
    <name type="scientific">Scutellospora calospora</name>
    <dbReference type="NCBI Taxonomy" id="85575"/>
    <lineage>
        <taxon>Eukaryota</taxon>
        <taxon>Fungi</taxon>
        <taxon>Fungi incertae sedis</taxon>
        <taxon>Mucoromycota</taxon>
        <taxon>Glomeromycotina</taxon>
        <taxon>Glomeromycetes</taxon>
        <taxon>Diversisporales</taxon>
        <taxon>Gigasporaceae</taxon>
        <taxon>Scutellospora</taxon>
    </lineage>
</organism>
<keyword evidence="2" id="KW-1185">Reference proteome</keyword>
<dbReference type="EMBL" id="CAJVPM010037287">
    <property type="protein sequence ID" value="CAG8695000.1"/>
    <property type="molecule type" value="Genomic_DNA"/>
</dbReference>
<gene>
    <name evidence="1" type="ORF">SCALOS_LOCUS10279</name>
</gene>
<name>A0ACA9P7L4_9GLOM</name>
<dbReference type="Proteomes" id="UP000789860">
    <property type="component" value="Unassembled WGS sequence"/>
</dbReference>
<feature type="non-terminal residue" evidence="1">
    <location>
        <position position="1"/>
    </location>
</feature>
<feature type="non-terminal residue" evidence="1">
    <location>
        <position position="99"/>
    </location>
</feature>
<evidence type="ECO:0000313" key="1">
    <source>
        <dbReference type="EMBL" id="CAG8695000.1"/>
    </source>
</evidence>
<comment type="caution">
    <text evidence="1">The sequence shown here is derived from an EMBL/GenBank/DDBJ whole genome shotgun (WGS) entry which is preliminary data.</text>
</comment>
<proteinExistence type="predicted"/>
<sequence>YNFNEYIAEIEELECNEMLNLDMQIFEINSSNIDIDANETCDETNQVEDFTIEIEKTNFKNCSFVFAPKTSTTSIQDHLIKHKLLEKKAIMKIYSKKEQ</sequence>
<reference evidence="1" key="1">
    <citation type="submission" date="2021-06" db="EMBL/GenBank/DDBJ databases">
        <authorList>
            <person name="Kallberg Y."/>
            <person name="Tangrot J."/>
            <person name="Rosling A."/>
        </authorList>
    </citation>
    <scope>NUCLEOTIDE SEQUENCE</scope>
    <source>
        <strain evidence="1">AU212A</strain>
    </source>
</reference>